<dbReference type="PANTHER" id="PTHR43531">
    <property type="entry name" value="PROTEIN ICFG"/>
    <property type="match status" value="1"/>
</dbReference>
<feature type="domain" description="Methyl-accepting transducer" evidence="11">
    <location>
        <begin position="370"/>
        <end position="585"/>
    </location>
</feature>
<comment type="similarity">
    <text evidence="7">Belongs to the methyl-accepting chemotaxis (MCP) protein family.</text>
</comment>
<comment type="subcellular location">
    <subcellularLocation>
        <location evidence="1">Cell membrane</location>
        <topology evidence="1">Multi-pass membrane protein</topology>
    </subcellularLocation>
</comment>
<dbReference type="CDD" id="cd11386">
    <property type="entry name" value="MCP_signal"/>
    <property type="match status" value="1"/>
</dbReference>
<dbReference type="InterPro" id="IPR029151">
    <property type="entry name" value="Sensor-like_sf"/>
</dbReference>
<dbReference type="RefSeq" id="WP_071545043.1">
    <property type="nucleotide sequence ID" value="NZ_LKAQ01000004.1"/>
</dbReference>
<keyword evidence="3" id="KW-0145">Chemotaxis</keyword>
<accession>A0A1J5N1N1</accession>
<dbReference type="Proteomes" id="UP000181901">
    <property type="component" value="Unassembled WGS sequence"/>
</dbReference>
<dbReference type="OrthoDB" id="5415757at2"/>
<keyword evidence="2" id="KW-1003">Cell membrane</keyword>
<dbReference type="InterPro" id="IPR004089">
    <property type="entry name" value="MCPsignal_dom"/>
</dbReference>
<dbReference type="AlphaFoldDB" id="A0A1J5N1N1"/>
<keyword evidence="14" id="KW-1185">Reference proteome</keyword>
<protein>
    <submittedName>
        <fullName evidence="13">Methyl-accepting chemotaxis protein III</fullName>
    </submittedName>
</protein>
<dbReference type="SUPFAM" id="SSF103190">
    <property type="entry name" value="Sensory domain-like"/>
    <property type="match status" value="1"/>
</dbReference>
<evidence type="ECO:0000259" key="11">
    <source>
        <dbReference type="PROSITE" id="PS50111"/>
    </source>
</evidence>
<evidence type="ECO:0000259" key="12">
    <source>
        <dbReference type="PROSITE" id="PS50885"/>
    </source>
</evidence>
<evidence type="ECO:0000256" key="7">
    <source>
        <dbReference type="ARBA" id="ARBA00029447"/>
    </source>
</evidence>
<dbReference type="SMART" id="SM00304">
    <property type="entry name" value="HAMP"/>
    <property type="match status" value="1"/>
</dbReference>
<reference evidence="13 14" key="1">
    <citation type="submission" date="2015-09" db="EMBL/GenBank/DDBJ databases">
        <title>Genome of Desulfovibrio dechloracetivorans BerOc1, a mercury methylating strain isolated from highly hydrocarbons and metals contaminated coastal sediments.</title>
        <authorList>
            <person name="Goni Urriza M."/>
            <person name="Gassie C."/>
            <person name="Bouchez O."/>
            <person name="Klopp C."/>
            <person name="Ranchou-Peyruse A."/>
            <person name="Remy G."/>
        </authorList>
    </citation>
    <scope>NUCLEOTIDE SEQUENCE [LARGE SCALE GENOMIC DNA]</scope>
    <source>
        <strain evidence="13 14">BerOc1</strain>
    </source>
</reference>
<feature type="compositionally biased region" description="Polar residues" evidence="9">
    <location>
        <begin position="381"/>
        <end position="393"/>
    </location>
</feature>
<evidence type="ECO:0000256" key="10">
    <source>
        <dbReference type="SAM" id="Phobius"/>
    </source>
</evidence>
<keyword evidence="6 10" id="KW-0472">Membrane</keyword>
<evidence type="ECO:0000256" key="6">
    <source>
        <dbReference type="ARBA" id="ARBA00023136"/>
    </source>
</evidence>
<keyword evidence="5 10" id="KW-1133">Transmembrane helix</keyword>
<dbReference type="CDD" id="cd12912">
    <property type="entry name" value="PDC2_MCP_like"/>
    <property type="match status" value="1"/>
</dbReference>
<feature type="compositionally biased region" description="Low complexity" evidence="9">
    <location>
        <begin position="394"/>
        <end position="410"/>
    </location>
</feature>
<dbReference type="Gene3D" id="3.30.450.20">
    <property type="entry name" value="PAS domain"/>
    <property type="match status" value="1"/>
</dbReference>
<evidence type="ECO:0000256" key="4">
    <source>
        <dbReference type="ARBA" id="ARBA00022692"/>
    </source>
</evidence>
<dbReference type="Gene3D" id="1.10.287.950">
    <property type="entry name" value="Methyl-accepting chemotaxis protein"/>
    <property type="match status" value="1"/>
</dbReference>
<evidence type="ECO:0000313" key="14">
    <source>
        <dbReference type="Proteomes" id="UP000181901"/>
    </source>
</evidence>
<dbReference type="GO" id="GO:0004888">
    <property type="term" value="F:transmembrane signaling receptor activity"/>
    <property type="evidence" value="ECO:0007669"/>
    <property type="project" value="TreeGrafter"/>
</dbReference>
<dbReference type="InterPro" id="IPR033479">
    <property type="entry name" value="dCache_1"/>
</dbReference>
<dbReference type="GO" id="GO:0007165">
    <property type="term" value="P:signal transduction"/>
    <property type="evidence" value="ECO:0007669"/>
    <property type="project" value="UniProtKB-KW"/>
</dbReference>
<dbReference type="PROSITE" id="PS50111">
    <property type="entry name" value="CHEMOTAXIS_TRANSDUC_2"/>
    <property type="match status" value="1"/>
</dbReference>
<organism evidence="13 14">
    <name type="scientific">Pseudodesulfovibrio hydrargyri</name>
    <dbReference type="NCBI Taxonomy" id="2125990"/>
    <lineage>
        <taxon>Bacteria</taxon>
        <taxon>Pseudomonadati</taxon>
        <taxon>Thermodesulfobacteriota</taxon>
        <taxon>Desulfovibrionia</taxon>
        <taxon>Desulfovibrionales</taxon>
        <taxon>Desulfovibrionaceae</taxon>
    </lineage>
</organism>
<keyword evidence="8" id="KW-0807">Transducer</keyword>
<dbReference type="CDD" id="cd06225">
    <property type="entry name" value="HAMP"/>
    <property type="match status" value="1"/>
</dbReference>
<evidence type="ECO:0000313" key="13">
    <source>
        <dbReference type="EMBL" id="OIQ49539.1"/>
    </source>
</evidence>
<dbReference type="Pfam" id="PF00015">
    <property type="entry name" value="MCPsignal"/>
    <property type="match status" value="1"/>
</dbReference>
<dbReference type="GO" id="GO:0006935">
    <property type="term" value="P:chemotaxis"/>
    <property type="evidence" value="ECO:0007669"/>
    <property type="project" value="UniProtKB-KW"/>
</dbReference>
<gene>
    <name evidence="13" type="primary">trg_5</name>
    <name evidence="13" type="ORF">BerOc1_01464</name>
</gene>
<dbReference type="GO" id="GO:0005886">
    <property type="term" value="C:plasma membrane"/>
    <property type="evidence" value="ECO:0007669"/>
    <property type="project" value="UniProtKB-SubCell"/>
</dbReference>
<dbReference type="SUPFAM" id="SSF58104">
    <property type="entry name" value="Methyl-accepting chemotaxis protein (MCP) signaling domain"/>
    <property type="match status" value="1"/>
</dbReference>
<sequence>MKIPRLRLTGQLLLPILGVVILGIALLQGFSFVESSEILEAEIISSTTRDRDAAVRAMDLWLTSQTDELDLWSKEPMFARALEGDGAAHKEVVAFALNVKKGYPELESLGIADAKGAIVAGSESAEGKQIGNMAGQGYFQASMRGETFIGSPVKSERTGLPVMTISAPIRDASGKVLGVLLKVIKFDVIYKEILAPIKIGSSGYAFITDRNGTVIGHANPDRVFKGNISTIKFSEQILTNKIGTHKYYYPVQKEWKAMAYGYVERAGWHILVTAPLSELLSPLGSMRNFSIVGSLVTILAVALVIFWVVRKIVTAMRDAVTISSAIAGGSLDVDVPERFLGKEDEIGELARALQGMVDNLMRTISSIRGATEEIAAGSEELASSSQAVSDGATTQAASVEEVSSSMEQMTASISRNAENADQTRTIARQAAQDAATGGEAVSQTVSAMREIADKISIIEEIARQTNLLALNAAIEAARAGEHGKGFAVVAAEVRKLAERSGLAAAEISELSANSVQVAEKAGGLLEKILPDINHTAELVQEIAAASNEQNAGAAQINDAIQQLDGIIQTNASASEEIAGTSEELAGQSESLRQAVGFFRLREDAVFARHNSVTTAARAPHPALPADGGGEDDFERF</sequence>
<evidence type="ECO:0000256" key="9">
    <source>
        <dbReference type="SAM" id="MobiDB-lite"/>
    </source>
</evidence>
<feature type="transmembrane region" description="Helical" evidence="10">
    <location>
        <begin position="289"/>
        <end position="309"/>
    </location>
</feature>
<proteinExistence type="inferred from homology"/>
<dbReference type="SMART" id="SM00283">
    <property type="entry name" value="MA"/>
    <property type="match status" value="1"/>
</dbReference>
<evidence type="ECO:0000256" key="1">
    <source>
        <dbReference type="ARBA" id="ARBA00004651"/>
    </source>
</evidence>
<evidence type="ECO:0000256" key="2">
    <source>
        <dbReference type="ARBA" id="ARBA00022475"/>
    </source>
</evidence>
<keyword evidence="4 10" id="KW-0812">Transmembrane</keyword>
<dbReference type="Pfam" id="PF02743">
    <property type="entry name" value="dCache_1"/>
    <property type="match status" value="1"/>
</dbReference>
<dbReference type="InterPro" id="IPR051310">
    <property type="entry name" value="MCP_chemotaxis"/>
</dbReference>
<feature type="domain" description="HAMP" evidence="12">
    <location>
        <begin position="310"/>
        <end position="365"/>
    </location>
</feature>
<dbReference type="CDD" id="cd12914">
    <property type="entry name" value="PDC1_DGC_like"/>
    <property type="match status" value="1"/>
</dbReference>
<dbReference type="InterPro" id="IPR003660">
    <property type="entry name" value="HAMP_dom"/>
</dbReference>
<feature type="transmembrane region" description="Helical" evidence="10">
    <location>
        <begin position="12"/>
        <end position="33"/>
    </location>
</feature>
<dbReference type="Pfam" id="PF00672">
    <property type="entry name" value="HAMP"/>
    <property type="match status" value="1"/>
</dbReference>
<dbReference type="PROSITE" id="PS50885">
    <property type="entry name" value="HAMP"/>
    <property type="match status" value="1"/>
</dbReference>
<dbReference type="FunFam" id="1.10.287.950:FF:000001">
    <property type="entry name" value="Methyl-accepting chemotaxis sensory transducer"/>
    <property type="match status" value="1"/>
</dbReference>
<dbReference type="PANTHER" id="PTHR43531:SF11">
    <property type="entry name" value="METHYL-ACCEPTING CHEMOTAXIS PROTEIN 3"/>
    <property type="match status" value="1"/>
</dbReference>
<comment type="caution">
    <text evidence="13">The sequence shown here is derived from an EMBL/GenBank/DDBJ whole genome shotgun (WGS) entry which is preliminary data.</text>
</comment>
<evidence type="ECO:0000256" key="3">
    <source>
        <dbReference type="ARBA" id="ARBA00022500"/>
    </source>
</evidence>
<evidence type="ECO:0000256" key="8">
    <source>
        <dbReference type="PROSITE-ProRule" id="PRU00284"/>
    </source>
</evidence>
<feature type="region of interest" description="Disordered" evidence="9">
    <location>
        <begin position="617"/>
        <end position="636"/>
    </location>
</feature>
<name>A0A1J5N1N1_9BACT</name>
<dbReference type="EMBL" id="LKAQ01000004">
    <property type="protein sequence ID" value="OIQ49539.1"/>
    <property type="molecule type" value="Genomic_DNA"/>
</dbReference>
<evidence type="ECO:0000256" key="5">
    <source>
        <dbReference type="ARBA" id="ARBA00022989"/>
    </source>
</evidence>
<feature type="region of interest" description="Disordered" evidence="9">
    <location>
        <begin position="381"/>
        <end position="410"/>
    </location>
</feature>